<sequence>MSKPVVVIVCELPETLSKQAEASGLVDLRVWRPSPQNPQAKSAPREWLMEHVPGASAIICIPMTKVDEELMDAAGSSLKVVSTMSVGFEHIDMEAAKKRGIRVGYTPDVLSSAVADLSLVLALNLMRNTMEGYHIVKNGMWSKAPWTPVSFCGPAMEGKSVGFLGLGSISQTLVSKLLPFKPKEIVYKVSQPREFDLKDPHFRFLANNDLFQAYTNYHHRLPFPLVNEHDVTAFAQRCDVIFLICNLNASTHHVVDADFLRNMKTTAYLINVGRGGLVDTNALVQALHANEIAGAGLDVLEGEPQIAADHPLLAPELVNKVMILPHMASATQEAREGMALLTAQNALAALGLRPDGPSGEMPTELLR</sequence>
<accession>A0A1M8A9J3</accession>
<dbReference type="SUPFAM" id="SSF51735">
    <property type="entry name" value="NAD(P)-binding Rossmann-fold domains"/>
    <property type="match status" value="1"/>
</dbReference>
<protein>
    <submittedName>
        <fullName evidence="5">Similar to S.cerevisiae protein GOR1 (Glyoxylate reductase)</fullName>
    </submittedName>
</protein>
<dbReference type="InterPro" id="IPR006139">
    <property type="entry name" value="D-isomer_2_OHA_DH_cat_dom"/>
</dbReference>
<dbReference type="VEuPathDB" id="FungiDB:MSYG_3222"/>
<dbReference type="Pfam" id="PF00389">
    <property type="entry name" value="2-Hacid_dh"/>
    <property type="match status" value="1"/>
</dbReference>
<dbReference type="GO" id="GO:0005829">
    <property type="term" value="C:cytosol"/>
    <property type="evidence" value="ECO:0007669"/>
    <property type="project" value="TreeGrafter"/>
</dbReference>
<proteinExistence type="inferred from homology"/>
<feature type="domain" description="D-isomer specific 2-hydroxyacid dehydrogenase NAD-binding" evidence="4">
    <location>
        <begin position="120"/>
        <end position="211"/>
    </location>
</feature>
<name>A0A1M8A9J3_MALS4</name>
<dbReference type="OMA" id="QITPHNA"/>
<keyword evidence="6" id="KW-1185">Reference proteome</keyword>
<dbReference type="InterPro" id="IPR050223">
    <property type="entry name" value="D-isomer_2-hydroxyacid_DH"/>
</dbReference>
<dbReference type="OrthoDB" id="9991913at2759"/>
<dbReference type="Pfam" id="PF02826">
    <property type="entry name" value="2-Hacid_dh_C"/>
    <property type="match status" value="2"/>
</dbReference>
<feature type="domain" description="D-isomer specific 2-hydroxyacid dehydrogenase NAD-binding" evidence="4">
    <location>
        <begin position="227"/>
        <end position="328"/>
    </location>
</feature>
<dbReference type="STRING" id="1230383.A0A1M8A9J3"/>
<keyword evidence="1 2" id="KW-0560">Oxidoreductase</keyword>
<gene>
    <name evidence="5" type="ORF">MSYG_3222</name>
</gene>
<dbReference type="InterPro" id="IPR006140">
    <property type="entry name" value="D-isomer_DH_NAD-bd"/>
</dbReference>
<dbReference type="Proteomes" id="UP000186303">
    <property type="component" value="Chromosome 5"/>
</dbReference>
<dbReference type="GO" id="GO:0051287">
    <property type="term" value="F:NAD binding"/>
    <property type="evidence" value="ECO:0007669"/>
    <property type="project" value="InterPro"/>
</dbReference>
<dbReference type="EMBL" id="LT671825">
    <property type="protein sequence ID" value="SHO78874.1"/>
    <property type="molecule type" value="Genomic_DNA"/>
</dbReference>
<feature type="domain" description="D-isomer specific 2-hydroxyacid dehydrogenase catalytic" evidence="3">
    <location>
        <begin position="39"/>
        <end position="350"/>
    </location>
</feature>
<dbReference type="SUPFAM" id="SSF52283">
    <property type="entry name" value="Formate/glycerate dehydrogenase catalytic domain-like"/>
    <property type="match status" value="1"/>
</dbReference>
<evidence type="ECO:0000259" key="3">
    <source>
        <dbReference type="Pfam" id="PF00389"/>
    </source>
</evidence>
<reference evidence="6" key="1">
    <citation type="journal article" date="2017" name="Nucleic Acids Res.">
        <title>Proteogenomics produces comprehensive and highly accurate protein-coding gene annotation in a complete genome assembly of Malassezia sympodialis.</title>
        <authorList>
            <person name="Zhu Y."/>
            <person name="Engstroem P.G."/>
            <person name="Tellgren-Roth C."/>
            <person name="Baudo C.D."/>
            <person name="Kennell J.C."/>
            <person name="Sun S."/>
            <person name="Billmyre R.B."/>
            <person name="Schroeder M.S."/>
            <person name="Andersson A."/>
            <person name="Holm T."/>
            <person name="Sigurgeirsson B."/>
            <person name="Wu G."/>
            <person name="Sankaranarayanan S.R."/>
            <person name="Siddharthan R."/>
            <person name="Sanyal K."/>
            <person name="Lundeberg J."/>
            <person name="Nystedt B."/>
            <person name="Boekhout T."/>
            <person name="Dawson T.L. Jr."/>
            <person name="Heitman J."/>
            <person name="Scheynius A."/>
            <person name="Lehtioe J."/>
        </authorList>
    </citation>
    <scope>NUCLEOTIDE SEQUENCE [LARGE SCALE GENOMIC DNA]</scope>
    <source>
        <strain evidence="6">ATCC 42132</strain>
    </source>
</reference>
<evidence type="ECO:0000259" key="4">
    <source>
        <dbReference type="Pfam" id="PF02826"/>
    </source>
</evidence>
<dbReference type="PROSITE" id="PS00671">
    <property type="entry name" value="D_2_HYDROXYACID_DH_3"/>
    <property type="match status" value="1"/>
</dbReference>
<evidence type="ECO:0000256" key="1">
    <source>
        <dbReference type="ARBA" id="ARBA00023002"/>
    </source>
</evidence>
<dbReference type="PANTHER" id="PTHR10996">
    <property type="entry name" value="2-HYDROXYACID DEHYDROGENASE-RELATED"/>
    <property type="match status" value="1"/>
</dbReference>
<dbReference type="Gene3D" id="3.40.50.720">
    <property type="entry name" value="NAD(P)-binding Rossmann-like Domain"/>
    <property type="match status" value="2"/>
</dbReference>
<dbReference type="PANTHER" id="PTHR10996:SF277">
    <property type="entry name" value="GLYOXYLATE REDUCTASE_HYDROXYPYRUVATE REDUCTASE"/>
    <property type="match status" value="1"/>
</dbReference>
<evidence type="ECO:0000313" key="5">
    <source>
        <dbReference type="EMBL" id="SHO78874.1"/>
    </source>
</evidence>
<dbReference type="GO" id="GO:0030267">
    <property type="term" value="F:glyoxylate reductase (NADPH) activity"/>
    <property type="evidence" value="ECO:0007669"/>
    <property type="project" value="TreeGrafter"/>
</dbReference>
<dbReference type="InterPro" id="IPR029753">
    <property type="entry name" value="D-isomer_DH_CS"/>
</dbReference>
<evidence type="ECO:0000313" key="6">
    <source>
        <dbReference type="Proteomes" id="UP000186303"/>
    </source>
</evidence>
<evidence type="ECO:0000256" key="2">
    <source>
        <dbReference type="RuleBase" id="RU003719"/>
    </source>
</evidence>
<dbReference type="AlphaFoldDB" id="A0A1M8A9J3"/>
<dbReference type="GO" id="GO:0016618">
    <property type="term" value="F:hydroxypyruvate reductase [NAD(P)H] activity"/>
    <property type="evidence" value="ECO:0007669"/>
    <property type="project" value="TreeGrafter"/>
</dbReference>
<organism evidence="5 6">
    <name type="scientific">Malassezia sympodialis (strain ATCC 42132)</name>
    <name type="common">Atopic eczema-associated yeast</name>
    <dbReference type="NCBI Taxonomy" id="1230383"/>
    <lineage>
        <taxon>Eukaryota</taxon>
        <taxon>Fungi</taxon>
        <taxon>Dikarya</taxon>
        <taxon>Basidiomycota</taxon>
        <taxon>Ustilaginomycotina</taxon>
        <taxon>Malasseziomycetes</taxon>
        <taxon>Malasseziales</taxon>
        <taxon>Malasseziaceae</taxon>
        <taxon>Malassezia</taxon>
    </lineage>
</organism>
<comment type="similarity">
    <text evidence="2">Belongs to the D-isomer specific 2-hydroxyacid dehydrogenase family.</text>
</comment>
<dbReference type="InterPro" id="IPR036291">
    <property type="entry name" value="NAD(P)-bd_dom_sf"/>
</dbReference>